<feature type="chain" id="PRO_5013216349" evidence="1">
    <location>
        <begin position="31"/>
        <end position="313"/>
    </location>
</feature>
<gene>
    <name evidence="3" type="ORF">SAMN05428964_104273</name>
</gene>
<dbReference type="Proteomes" id="UP000219068">
    <property type="component" value="Unassembled WGS sequence"/>
</dbReference>
<dbReference type="PANTHER" id="PTHR40572:SF1">
    <property type="entry name" value="PROTEIN BAX"/>
    <property type="match status" value="1"/>
</dbReference>
<dbReference type="PANTHER" id="PTHR40572">
    <property type="entry name" value="PROTEIN BAX"/>
    <property type="match status" value="1"/>
</dbReference>
<dbReference type="RefSeq" id="WP_097052461.1">
    <property type="nucleotide sequence ID" value="NZ_OBMM01000004.1"/>
</dbReference>
<dbReference type="EMBL" id="OBMM01000004">
    <property type="protein sequence ID" value="SOC24161.1"/>
    <property type="molecule type" value="Genomic_DNA"/>
</dbReference>
<dbReference type="Pfam" id="PF01832">
    <property type="entry name" value="Glucosaminidase"/>
    <property type="match status" value="1"/>
</dbReference>
<evidence type="ECO:0000259" key="2">
    <source>
        <dbReference type="SMART" id="SM00047"/>
    </source>
</evidence>
<reference evidence="3 4" key="1">
    <citation type="submission" date="2017-08" db="EMBL/GenBank/DDBJ databases">
        <authorList>
            <person name="de Groot N.N."/>
        </authorList>
    </citation>
    <scope>NUCLEOTIDE SEQUENCE [LARGE SCALE GENOMIC DNA]</scope>
    <source>
        <strain evidence="3 4">USBA 78</strain>
    </source>
</reference>
<feature type="signal peptide" evidence="1">
    <location>
        <begin position="1"/>
        <end position="30"/>
    </location>
</feature>
<sequence length="313" mass="35266">MPSFSVCLQKSMKYLITSIFLIGAAQIARADITLPMPAPDQINRIELDGYEQLEELYESLNYTQQSWQEGKREVPRLFLQTIPERWRSEISDQVTVATKKRIFFRTLGPLALLANEEIEFQRVALEKAIADGDNTVITELATQYRVDGAPRDSTTIAELRERINPVPPSLVLAQMAIESGWATSRFAALGNALFGQWTYDGEGITPEQQRTHLGDYKIASFRTPFGSVRAYLLNLNTHNAYADLRDMRASDIAADRQSTGMELAEALIRYSERGEEYVKEVQAVIRQNGLQEVDNAVLEGQYYHLIPIGATAQ</sequence>
<dbReference type="InterPro" id="IPR002901">
    <property type="entry name" value="MGlyc_endo_b_GlcNAc-like_dom"/>
</dbReference>
<accession>A0A285TSW8</accession>
<name>A0A285TSW8_9PROT</name>
<evidence type="ECO:0000256" key="1">
    <source>
        <dbReference type="SAM" id="SignalP"/>
    </source>
</evidence>
<organism evidence="3 4">
    <name type="scientific">Thalassospira xiamenensis</name>
    <dbReference type="NCBI Taxonomy" id="220697"/>
    <lineage>
        <taxon>Bacteria</taxon>
        <taxon>Pseudomonadati</taxon>
        <taxon>Pseudomonadota</taxon>
        <taxon>Alphaproteobacteria</taxon>
        <taxon>Rhodospirillales</taxon>
        <taxon>Thalassospiraceae</taxon>
        <taxon>Thalassospira</taxon>
    </lineage>
</organism>
<feature type="domain" description="Mannosyl-glycoprotein endo-beta-N-acetylglucosamidase-like" evidence="2">
    <location>
        <begin position="143"/>
        <end position="271"/>
    </location>
</feature>
<dbReference type="GO" id="GO:0004040">
    <property type="term" value="F:amidase activity"/>
    <property type="evidence" value="ECO:0007669"/>
    <property type="project" value="InterPro"/>
</dbReference>
<keyword evidence="1" id="KW-0732">Signal</keyword>
<evidence type="ECO:0000313" key="3">
    <source>
        <dbReference type="EMBL" id="SOC24161.1"/>
    </source>
</evidence>
<dbReference type="InterPro" id="IPR053195">
    <property type="entry name" value="Bax-like"/>
</dbReference>
<dbReference type="AlphaFoldDB" id="A0A285TSW8"/>
<protein>
    <submittedName>
        <fullName evidence="3">Uncharacterized FlgJ-related protein</fullName>
    </submittedName>
</protein>
<dbReference type="Gene3D" id="1.10.530.10">
    <property type="match status" value="1"/>
</dbReference>
<evidence type="ECO:0000313" key="4">
    <source>
        <dbReference type="Proteomes" id="UP000219068"/>
    </source>
</evidence>
<dbReference type="SMART" id="SM00047">
    <property type="entry name" value="LYZ2"/>
    <property type="match status" value="1"/>
</dbReference>
<proteinExistence type="predicted"/>